<dbReference type="PROSITE" id="PS51257">
    <property type="entry name" value="PROKAR_LIPOPROTEIN"/>
    <property type="match status" value="1"/>
</dbReference>
<organism evidence="3 4">
    <name type="scientific">Bordetella trematum</name>
    <dbReference type="NCBI Taxonomy" id="123899"/>
    <lineage>
        <taxon>Bacteria</taxon>
        <taxon>Pseudomonadati</taxon>
        <taxon>Pseudomonadota</taxon>
        <taxon>Betaproteobacteria</taxon>
        <taxon>Burkholderiales</taxon>
        <taxon>Alcaligenaceae</taxon>
        <taxon>Bordetella</taxon>
    </lineage>
</organism>
<dbReference type="Proteomes" id="UP000076825">
    <property type="component" value="Chromosome 1"/>
</dbReference>
<dbReference type="CDD" id="cd13578">
    <property type="entry name" value="PBP2_Bug27"/>
    <property type="match status" value="1"/>
</dbReference>
<dbReference type="AlphaFoldDB" id="A0A157SF63"/>
<dbReference type="Gene3D" id="3.40.190.150">
    <property type="entry name" value="Bordetella uptake gene, domain 1"/>
    <property type="match status" value="1"/>
</dbReference>
<dbReference type="Pfam" id="PF03401">
    <property type="entry name" value="TctC"/>
    <property type="match status" value="1"/>
</dbReference>
<dbReference type="PANTHER" id="PTHR42928:SF5">
    <property type="entry name" value="BLR1237 PROTEIN"/>
    <property type="match status" value="1"/>
</dbReference>
<accession>A0A157SF63</accession>
<dbReference type="PATRIC" id="fig|123899.6.peg.1585"/>
<comment type="similarity">
    <text evidence="1">Belongs to the UPF0065 (bug) family.</text>
</comment>
<evidence type="ECO:0000256" key="2">
    <source>
        <dbReference type="SAM" id="SignalP"/>
    </source>
</evidence>
<evidence type="ECO:0000256" key="1">
    <source>
        <dbReference type="ARBA" id="ARBA00006987"/>
    </source>
</evidence>
<keyword evidence="2" id="KW-0732">Signal</keyword>
<keyword evidence="4" id="KW-1185">Reference proteome</keyword>
<feature type="signal peptide" evidence="2">
    <location>
        <begin position="1"/>
        <end position="25"/>
    </location>
</feature>
<dbReference type="OrthoDB" id="8678477at2"/>
<evidence type="ECO:0000313" key="4">
    <source>
        <dbReference type="Proteomes" id="UP000076825"/>
    </source>
</evidence>
<dbReference type="EMBL" id="LT546645">
    <property type="protein sequence ID" value="SAI68984.1"/>
    <property type="molecule type" value="Genomic_DNA"/>
</dbReference>
<dbReference type="STRING" id="123899.SAMEA3906487_01604"/>
<reference evidence="3 4" key="1">
    <citation type="submission" date="2016-04" db="EMBL/GenBank/DDBJ databases">
        <authorList>
            <consortium name="Pathogen Informatics"/>
        </authorList>
    </citation>
    <scope>NUCLEOTIDE SEQUENCE [LARGE SCALE GENOMIC DNA]</scope>
    <source>
        <strain evidence="3 4">H044680328</strain>
    </source>
</reference>
<dbReference type="InterPro" id="IPR042100">
    <property type="entry name" value="Bug_dom1"/>
</dbReference>
<dbReference type="InterPro" id="IPR005064">
    <property type="entry name" value="BUG"/>
</dbReference>
<dbReference type="PANTHER" id="PTHR42928">
    <property type="entry name" value="TRICARBOXYLATE-BINDING PROTEIN"/>
    <property type="match status" value="1"/>
</dbReference>
<dbReference type="eggNOG" id="COG3181">
    <property type="taxonomic scope" value="Bacteria"/>
</dbReference>
<sequence>MVRLREMTTLPVALAVLACAMTAQAQAYPDKPVHLVVAFPPGGGADTVSRLIGQKLAVELGQPVIIENRPGAGGAIGSDFVGKAAADGYTLLVGPASHVIAPNFFKVNVDPVRGFTPITQMISASIVLAASGKRPETSLEAFVANVRETPALGTIASAGVGTVFHLSGARLAGELGVGLQHVAYRGGGPAVIDLVAGQVPIMIDTYFTFRPFIESGKVKPWATLGQRRSPLLPDVPTMVELGYPEVVADNWYGLFAPAGTPEPIVRLLADKTRTVLQQPDTIAKLAEQGAVPVASSPQDFADFVQNESRRWAELVRTHQIKAE</sequence>
<name>A0A157SF63_9BORD</name>
<proteinExistence type="inferred from homology"/>
<feature type="chain" id="PRO_5009816785" evidence="2">
    <location>
        <begin position="26"/>
        <end position="323"/>
    </location>
</feature>
<dbReference type="KEGG" id="btrm:SAMEA390648701604"/>
<evidence type="ECO:0000313" key="3">
    <source>
        <dbReference type="EMBL" id="SAI68984.1"/>
    </source>
</evidence>
<dbReference type="PIRSF" id="PIRSF017082">
    <property type="entry name" value="YflP"/>
    <property type="match status" value="1"/>
</dbReference>
<protein>
    <submittedName>
        <fullName evidence="3">Putattive exported protein</fullName>
    </submittedName>
</protein>
<gene>
    <name evidence="3" type="ORF">SAMEA3906487_01604</name>
</gene>
<dbReference type="SUPFAM" id="SSF53850">
    <property type="entry name" value="Periplasmic binding protein-like II"/>
    <property type="match status" value="1"/>
</dbReference>
<dbReference type="Gene3D" id="3.40.190.10">
    <property type="entry name" value="Periplasmic binding protein-like II"/>
    <property type="match status" value="1"/>
</dbReference>